<organism evidence="6 7">
    <name type="scientific">Aquella oligotrophica</name>
    <dbReference type="NCBI Taxonomy" id="2067065"/>
    <lineage>
        <taxon>Bacteria</taxon>
        <taxon>Pseudomonadati</taxon>
        <taxon>Pseudomonadota</taxon>
        <taxon>Betaproteobacteria</taxon>
        <taxon>Neisseriales</taxon>
        <taxon>Neisseriaceae</taxon>
        <taxon>Aquella</taxon>
    </lineage>
</organism>
<gene>
    <name evidence="6" type="ORF">CUN60_07450</name>
</gene>
<accession>A0A2I7N6S4</accession>
<dbReference type="OrthoDB" id="9798965at2"/>
<dbReference type="PROSITE" id="PS00369">
    <property type="entry name" value="PTS_HPR_HIS"/>
    <property type="match status" value="1"/>
</dbReference>
<feature type="domain" description="HPr" evidence="5">
    <location>
        <begin position="1"/>
        <end position="88"/>
    </location>
</feature>
<dbReference type="KEGG" id="nba:CUN60_07450"/>
<keyword evidence="4" id="KW-0598">Phosphotransferase system</keyword>
<dbReference type="InterPro" id="IPR000032">
    <property type="entry name" value="HPr-like"/>
</dbReference>
<dbReference type="InterPro" id="IPR050399">
    <property type="entry name" value="HPr"/>
</dbReference>
<evidence type="ECO:0000259" key="5">
    <source>
        <dbReference type="PROSITE" id="PS51350"/>
    </source>
</evidence>
<dbReference type="PRINTS" id="PR00107">
    <property type="entry name" value="PHOSPHOCPHPR"/>
</dbReference>
<proteinExistence type="inferred from homology"/>
<dbReference type="Gene3D" id="3.30.1340.10">
    <property type="entry name" value="HPr-like"/>
    <property type="match status" value="1"/>
</dbReference>
<dbReference type="NCBIfam" id="TIGR01003">
    <property type="entry name" value="PTS_HPr_family"/>
    <property type="match status" value="1"/>
</dbReference>
<evidence type="ECO:0000313" key="6">
    <source>
        <dbReference type="EMBL" id="AUR52142.1"/>
    </source>
</evidence>
<keyword evidence="7" id="KW-1185">Reference proteome</keyword>
<keyword evidence="3" id="KW-0963">Cytoplasm</keyword>
<dbReference type="InterPro" id="IPR001020">
    <property type="entry name" value="PTS_HPr_His_P_site"/>
</dbReference>
<dbReference type="GO" id="GO:0009401">
    <property type="term" value="P:phosphoenolpyruvate-dependent sugar phosphotransferase system"/>
    <property type="evidence" value="ECO:0007669"/>
    <property type="project" value="UniProtKB-KW"/>
</dbReference>
<protein>
    <submittedName>
        <fullName evidence="6">HPr family phosphocarrier protein</fullName>
    </submittedName>
</protein>
<dbReference type="AlphaFoldDB" id="A0A2I7N6S4"/>
<evidence type="ECO:0000256" key="1">
    <source>
        <dbReference type="ARBA" id="ARBA00004496"/>
    </source>
</evidence>
<dbReference type="Proteomes" id="UP000236655">
    <property type="component" value="Chromosome"/>
</dbReference>
<reference evidence="7" key="1">
    <citation type="submission" date="2017-11" db="EMBL/GenBank/DDBJ databases">
        <authorList>
            <person name="Chan K.G."/>
            <person name="Lee L.S."/>
        </authorList>
    </citation>
    <scope>NUCLEOTIDE SEQUENCE [LARGE SCALE GENOMIC DNA]</scope>
    <source>
        <strain evidence="7">DSM 100970</strain>
    </source>
</reference>
<dbReference type="EMBL" id="CP024847">
    <property type="protein sequence ID" value="AUR52142.1"/>
    <property type="molecule type" value="Genomic_DNA"/>
</dbReference>
<dbReference type="PANTHER" id="PTHR33705:SF2">
    <property type="entry name" value="PHOSPHOCARRIER PROTEIN NPR"/>
    <property type="match status" value="1"/>
</dbReference>
<dbReference type="RefSeq" id="WP_102951438.1">
    <property type="nucleotide sequence ID" value="NZ_CP024847.1"/>
</dbReference>
<evidence type="ECO:0000256" key="4">
    <source>
        <dbReference type="ARBA" id="ARBA00022683"/>
    </source>
</evidence>
<dbReference type="GO" id="GO:0005737">
    <property type="term" value="C:cytoplasm"/>
    <property type="evidence" value="ECO:0007669"/>
    <property type="project" value="UniProtKB-SubCell"/>
</dbReference>
<dbReference type="PANTHER" id="PTHR33705">
    <property type="entry name" value="PHOSPHOCARRIER PROTEIN HPR"/>
    <property type="match status" value="1"/>
</dbReference>
<dbReference type="CDD" id="cd00367">
    <property type="entry name" value="PTS-HPr_like"/>
    <property type="match status" value="1"/>
</dbReference>
<comment type="subcellular location">
    <subcellularLocation>
        <location evidence="1">Cytoplasm</location>
    </subcellularLocation>
</comment>
<evidence type="ECO:0000256" key="2">
    <source>
        <dbReference type="ARBA" id="ARBA00010736"/>
    </source>
</evidence>
<evidence type="ECO:0000256" key="3">
    <source>
        <dbReference type="ARBA" id="ARBA00022490"/>
    </source>
</evidence>
<name>A0A2I7N6S4_9NEIS</name>
<dbReference type="Pfam" id="PF00381">
    <property type="entry name" value="PTS-HPr"/>
    <property type="match status" value="1"/>
</dbReference>
<dbReference type="PROSITE" id="PS00589">
    <property type="entry name" value="PTS_HPR_SER"/>
    <property type="match status" value="1"/>
</dbReference>
<dbReference type="InterPro" id="IPR002114">
    <property type="entry name" value="PTS_HPr_Ser_P_site"/>
</dbReference>
<comment type="similarity">
    <text evidence="2">Belongs to the HPr family.</text>
</comment>
<dbReference type="SUPFAM" id="SSF55594">
    <property type="entry name" value="HPr-like"/>
    <property type="match status" value="1"/>
</dbReference>
<dbReference type="InterPro" id="IPR035895">
    <property type="entry name" value="HPr-like_sf"/>
</dbReference>
<sequence length="89" mass="9865">MISKEIEVVNKLGLHARASSKLVQLANTFRSEIFIERNGRKANAKSIMSLMMLAASKGSQISIICSGEDEESALEEICQLFTDRFGENE</sequence>
<dbReference type="PROSITE" id="PS51350">
    <property type="entry name" value="PTS_HPR_DOM"/>
    <property type="match status" value="1"/>
</dbReference>
<evidence type="ECO:0000313" key="7">
    <source>
        <dbReference type="Proteomes" id="UP000236655"/>
    </source>
</evidence>